<organism evidence="2 3">
    <name type="scientific">Danaus plexippus plexippus</name>
    <dbReference type="NCBI Taxonomy" id="278856"/>
    <lineage>
        <taxon>Eukaryota</taxon>
        <taxon>Metazoa</taxon>
        <taxon>Ecdysozoa</taxon>
        <taxon>Arthropoda</taxon>
        <taxon>Hexapoda</taxon>
        <taxon>Insecta</taxon>
        <taxon>Pterygota</taxon>
        <taxon>Neoptera</taxon>
        <taxon>Endopterygota</taxon>
        <taxon>Lepidoptera</taxon>
        <taxon>Glossata</taxon>
        <taxon>Ditrysia</taxon>
        <taxon>Papilionoidea</taxon>
        <taxon>Nymphalidae</taxon>
        <taxon>Danainae</taxon>
        <taxon>Danaini</taxon>
        <taxon>Danaina</taxon>
        <taxon>Danaus</taxon>
        <taxon>Danaus</taxon>
    </lineage>
</organism>
<dbReference type="KEGG" id="dpl:KGM_205587"/>
<evidence type="ECO:0000313" key="2">
    <source>
        <dbReference type="EMBL" id="OWR51180.1"/>
    </source>
</evidence>
<dbReference type="PROSITE" id="PS50102">
    <property type="entry name" value="RRM"/>
    <property type="match status" value="1"/>
</dbReference>
<feature type="region of interest" description="Disordered" evidence="1">
    <location>
        <begin position="151"/>
        <end position="219"/>
    </location>
</feature>
<feature type="compositionally biased region" description="Basic residues" evidence="1">
    <location>
        <begin position="334"/>
        <end position="349"/>
    </location>
</feature>
<accession>A0A212FBS5</accession>
<sequence>MAKTVAEAPVIKTIAKKSKLKNKKPKPKNLKAGAASEAALKQVKKVTEVKPKSVEVQVKENPIPEQILKKYPILKNDELVKKFLSVELTNNQKGRIRQVLRESLKGTAEDQLPDVINNKIQSIMKNSQNLNDSELRRIRILYNMLKLSVHKDKPETKAKNTSKNKIRKERKRKAREAKEKEAKDEPPKDKDKTTDNVDAKEKVKNKKNDQGKANDNQKVKGPKRYVVFIGNLAQDIDKERLMKHFSDISDFVVDVRIPKPAEGKKSCIAYLELKNESSYELALSKHHTMLDNRRINVLYSTQQNSKITKTEAKGKSAKLIALQKSGQLSGSIPLKKKRSQRRMKAKLAQKKPEQA</sequence>
<gene>
    <name evidence="2" type="ORF">KGM_205587</name>
</gene>
<dbReference type="InterPro" id="IPR000504">
    <property type="entry name" value="RRM_dom"/>
</dbReference>
<keyword evidence="3" id="KW-1185">Reference proteome</keyword>
<protein>
    <submittedName>
        <fullName evidence="2">Uncharacterized protein</fullName>
    </submittedName>
</protein>
<dbReference type="Proteomes" id="UP000007151">
    <property type="component" value="Unassembled WGS sequence"/>
</dbReference>
<dbReference type="eggNOG" id="KOG0118">
    <property type="taxonomic scope" value="Eukaryota"/>
</dbReference>
<dbReference type="OrthoDB" id="167718at2759"/>
<dbReference type="AlphaFoldDB" id="A0A212FBS5"/>
<name>A0A212FBS5_DANPL</name>
<dbReference type="STRING" id="278856.A0A212FBS5"/>
<dbReference type="InterPro" id="IPR035979">
    <property type="entry name" value="RBD_domain_sf"/>
</dbReference>
<dbReference type="EMBL" id="AGBW02009290">
    <property type="protein sequence ID" value="OWR51180.1"/>
    <property type="molecule type" value="Genomic_DNA"/>
</dbReference>
<dbReference type="SUPFAM" id="SSF54928">
    <property type="entry name" value="RNA-binding domain, RBD"/>
    <property type="match status" value="1"/>
</dbReference>
<proteinExistence type="predicted"/>
<feature type="compositionally biased region" description="Basic residues" evidence="1">
    <location>
        <begin position="160"/>
        <end position="175"/>
    </location>
</feature>
<dbReference type="SMART" id="SM00360">
    <property type="entry name" value="RRM"/>
    <property type="match status" value="1"/>
</dbReference>
<feature type="compositionally biased region" description="Basic and acidic residues" evidence="1">
    <location>
        <begin position="176"/>
        <end position="218"/>
    </location>
</feature>
<evidence type="ECO:0000313" key="3">
    <source>
        <dbReference type="Proteomes" id="UP000007151"/>
    </source>
</evidence>
<dbReference type="Gene3D" id="3.30.70.330">
    <property type="match status" value="1"/>
</dbReference>
<comment type="caution">
    <text evidence="2">The sequence shown here is derived from an EMBL/GenBank/DDBJ whole genome shotgun (WGS) entry which is preliminary data.</text>
</comment>
<dbReference type="GO" id="GO:0003723">
    <property type="term" value="F:RNA binding"/>
    <property type="evidence" value="ECO:0007669"/>
    <property type="project" value="UniProtKB-UniRule"/>
</dbReference>
<evidence type="ECO:0000256" key="1">
    <source>
        <dbReference type="SAM" id="MobiDB-lite"/>
    </source>
</evidence>
<dbReference type="InterPro" id="IPR012677">
    <property type="entry name" value="Nucleotide-bd_a/b_plait_sf"/>
</dbReference>
<feature type="region of interest" description="Disordered" evidence="1">
    <location>
        <begin position="330"/>
        <end position="355"/>
    </location>
</feature>
<dbReference type="Pfam" id="PF00076">
    <property type="entry name" value="RRM_1"/>
    <property type="match status" value="1"/>
</dbReference>
<reference evidence="2 3" key="1">
    <citation type="journal article" date="2011" name="Cell">
        <title>The monarch butterfly genome yields insights into long-distance migration.</title>
        <authorList>
            <person name="Zhan S."/>
            <person name="Merlin C."/>
            <person name="Boore J.L."/>
            <person name="Reppert S.M."/>
        </authorList>
    </citation>
    <scope>NUCLEOTIDE SEQUENCE [LARGE SCALE GENOMIC DNA]</scope>
    <source>
        <strain evidence="2">F-2</strain>
    </source>
</reference>